<accession>W9C2G9</accession>
<evidence type="ECO:0000313" key="2">
    <source>
        <dbReference type="EMBL" id="ESZ89883.1"/>
    </source>
</evidence>
<organism evidence="2 3">
    <name type="scientific">Sclerotinia borealis (strain F-4128)</name>
    <dbReference type="NCBI Taxonomy" id="1432307"/>
    <lineage>
        <taxon>Eukaryota</taxon>
        <taxon>Fungi</taxon>
        <taxon>Dikarya</taxon>
        <taxon>Ascomycota</taxon>
        <taxon>Pezizomycotina</taxon>
        <taxon>Leotiomycetes</taxon>
        <taxon>Helotiales</taxon>
        <taxon>Sclerotiniaceae</taxon>
        <taxon>Sclerotinia</taxon>
    </lineage>
</organism>
<feature type="compositionally biased region" description="Acidic residues" evidence="1">
    <location>
        <begin position="304"/>
        <end position="313"/>
    </location>
</feature>
<gene>
    <name evidence="2" type="ORF">SBOR_9732</name>
</gene>
<protein>
    <submittedName>
        <fullName evidence="2">Uncharacterized protein</fullName>
    </submittedName>
</protein>
<dbReference type="HOGENOM" id="CLU_307173_0_0_1"/>
<comment type="caution">
    <text evidence="2">The sequence shown here is derived from an EMBL/GenBank/DDBJ whole genome shotgun (WGS) entry which is preliminary data.</text>
</comment>
<dbReference type="Proteomes" id="UP000019487">
    <property type="component" value="Unassembled WGS sequence"/>
</dbReference>
<dbReference type="AlphaFoldDB" id="W9C2G9"/>
<sequence>MPPRKQKPDASSSLPTQSKSLFFEAGGNIFTIPSAALAFCRKQPLKQRYQQQTRLNNQLLDLIYAGEIVLEQSLNDITCERLHEAANVSEGQFEIDNRDAIEKVAQDQARRALAVEKVRKHWGGSEAGMSLATTLIQNFGYRFARDLTRIATSTNPERALFLLNGELISRLNAPPRPGKRIERSLMPSEFINVAKVLQQKKEETAWDGTDVAELSLQFNSTGMLGEPSEDYRFDAPPDAVPAVILPPPLKLPPTSVALRNIAKWNSLGVKVSTSADEPDVTCIMDKMVVHRNSIAKPGQKEQDREDDDDEPDVFEAPKACRCGSVKDHENWFSTLKDGYIAKPVGWMTMIELVTLRPEHLCVYHVRQLANALALETYHVKEEELLERMDILAKEKNKIDELRVDNQHYSWFRPHEAGKNARRSKTLGLLKYTPPLLFPMIVTLDVKSASDITRRGYVTGPLLNGHDIAYLGLNEVNSRLYRHHGRQIGTGSGFVYHSYFSILQQAARQDLFLWRKVCRQRLDGEFRLVTIPVPMMEVRSTETCSRIFTHGDVHQIFGEKKKVALENCLTAYVINTIEENQAPAHELSAFLPRGKIPWSTVSHTVFDGSKAFTEGQWHDLTEKFGFKAFKEAKRRHKFRWEPISDNWAIVAPGVPLRISPVDPDPGQGTFSATPIPYAAVTFDEEGNLGTKLENGMLYSEVCNSHTTVTPIFDDKITQHGLYECPRFPVEIRCPGYGLIEQALLGQIQWDEPLVLDQARAILNMEDDKFDTFYAENERKAQTWIFKTRRLIEERDRLYGDRSYFALVDPNQAVQTQENSDEEFEIPVTPLQKDKGKGKAVGSSPEASIPDSPDDPLSSESELSSPPSDTDEPGPATKKRKKNPRSNNPHDIPSCTGVIPHLLVSSRLNFQERSI</sequence>
<proteinExistence type="predicted"/>
<evidence type="ECO:0000313" key="3">
    <source>
        <dbReference type="Proteomes" id="UP000019487"/>
    </source>
</evidence>
<evidence type="ECO:0000256" key="1">
    <source>
        <dbReference type="SAM" id="MobiDB-lite"/>
    </source>
</evidence>
<feature type="region of interest" description="Disordered" evidence="1">
    <location>
        <begin position="293"/>
        <end position="315"/>
    </location>
</feature>
<dbReference type="EMBL" id="AYSA01000743">
    <property type="protein sequence ID" value="ESZ89883.1"/>
    <property type="molecule type" value="Genomic_DNA"/>
</dbReference>
<feature type="region of interest" description="Disordered" evidence="1">
    <location>
        <begin position="812"/>
        <end position="895"/>
    </location>
</feature>
<reference evidence="2 3" key="1">
    <citation type="journal article" date="2014" name="Genome Announc.">
        <title>Draft genome sequence of Sclerotinia borealis, a psychrophilic plant pathogenic fungus.</title>
        <authorList>
            <person name="Mardanov A.V."/>
            <person name="Beletsky A.V."/>
            <person name="Kadnikov V.V."/>
            <person name="Ignatov A.N."/>
            <person name="Ravin N.V."/>
        </authorList>
    </citation>
    <scope>NUCLEOTIDE SEQUENCE [LARGE SCALE GENOMIC DNA]</scope>
    <source>
        <strain evidence="3">F-4157</strain>
    </source>
</reference>
<keyword evidence="3" id="KW-1185">Reference proteome</keyword>
<dbReference type="OrthoDB" id="3552669at2759"/>
<name>W9C2G9_SCLBF</name>
<feature type="compositionally biased region" description="Low complexity" evidence="1">
    <location>
        <begin position="853"/>
        <end position="866"/>
    </location>
</feature>